<dbReference type="SUPFAM" id="SSF52799">
    <property type="entry name" value="(Phosphotyrosine protein) phosphatases II"/>
    <property type="match status" value="1"/>
</dbReference>
<dbReference type="InterPro" id="IPR050348">
    <property type="entry name" value="Protein-Tyr_Phosphatase"/>
</dbReference>
<reference evidence="5 6" key="1">
    <citation type="journal article" date="2012" name="Science">
        <title>The Paleozoic origin of enzymatic lignin decomposition reconstructed from 31 fungal genomes.</title>
        <authorList>
            <person name="Floudas D."/>
            <person name="Binder M."/>
            <person name="Riley R."/>
            <person name="Barry K."/>
            <person name="Blanchette R.A."/>
            <person name="Henrissat B."/>
            <person name="Martinez A.T."/>
            <person name="Otillar R."/>
            <person name="Spatafora J.W."/>
            <person name="Yadav J.S."/>
            <person name="Aerts A."/>
            <person name="Benoit I."/>
            <person name="Boyd A."/>
            <person name="Carlson A."/>
            <person name="Copeland A."/>
            <person name="Coutinho P.M."/>
            <person name="de Vries R.P."/>
            <person name="Ferreira P."/>
            <person name="Findley K."/>
            <person name="Foster B."/>
            <person name="Gaskell J."/>
            <person name="Glotzer D."/>
            <person name="Gorecki P."/>
            <person name="Heitman J."/>
            <person name="Hesse C."/>
            <person name="Hori C."/>
            <person name="Igarashi K."/>
            <person name="Jurgens J.A."/>
            <person name="Kallen N."/>
            <person name="Kersten P."/>
            <person name="Kohler A."/>
            <person name="Kuees U."/>
            <person name="Kumar T.K.A."/>
            <person name="Kuo A."/>
            <person name="LaButti K."/>
            <person name="Larrondo L.F."/>
            <person name="Lindquist E."/>
            <person name="Ling A."/>
            <person name="Lombard V."/>
            <person name="Lucas S."/>
            <person name="Lundell T."/>
            <person name="Martin R."/>
            <person name="McLaughlin D.J."/>
            <person name="Morgenstern I."/>
            <person name="Morin E."/>
            <person name="Murat C."/>
            <person name="Nagy L.G."/>
            <person name="Nolan M."/>
            <person name="Ohm R.A."/>
            <person name="Patyshakuliyeva A."/>
            <person name="Rokas A."/>
            <person name="Ruiz-Duenas F.J."/>
            <person name="Sabat G."/>
            <person name="Salamov A."/>
            <person name="Samejima M."/>
            <person name="Schmutz J."/>
            <person name="Slot J.C."/>
            <person name="St John F."/>
            <person name="Stenlid J."/>
            <person name="Sun H."/>
            <person name="Sun S."/>
            <person name="Syed K."/>
            <person name="Tsang A."/>
            <person name="Wiebenga A."/>
            <person name="Young D."/>
            <person name="Pisabarro A."/>
            <person name="Eastwood D.C."/>
            <person name="Martin F."/>
            <person name="Cullen D."/>
            <person name="Grigoriev I.V."/>
            <person name="Hibbett D.S."/>
        </authorList>
    </citation>
    <scope>NUCLEOTIDE SEQUENCE [LARGE SCALE GENOMIC DNA]</scope>
    <source>
        <strain evidence="5 6">DJM-731 SS1</strain>
    </source>
</reference>
<dbReference type="PROSITE" id="PS00383">
    <property type="entry name" value="TYR_PHOSPHATASE_1"/>
    <property type="match status" value="1"/>
</dbReference>
<dbReference type="EMBL" id="JH795871">
    <property type="protein sequence ID" value="EJT98867.1"/>
    <property type="molecule type" value="Genomic_DNA"/>
</dbReference>
<dbReference type="GeneID" id="63692416"/>
<protein>
    <recommendedName>
        <fullName evidence="7">Phosphatases II</fullName>
    </recommendedName>
</protein>
<evidence type="ECO:0008006" key="7">
    <source>
        <dbReference type="Google" id="ProtNLM"/>
    </source>
</evidence>
<organism evidence="5 6">
    <name type="scientific">Dacryopinax primogenitus (strain DJM 731)</name>
    <name type="common">Brown rot fungus</name>
    <dbReference type="NCBI Taxonomy" id="1858805"/>
    <lineage>
        <taxon>Eukaryota</taxon>
        <taxon>Fungi</taxon>
        <taxon>Dikarya</taxon>
        <taxon>Basidiomycota</taxon>
        <taxon>Agaricomycotina</taxon>
        <taxon>Dacrymycetes</taxon>
        <taxon>Dacrymycetales</taxon>
        <taxon>Dacrymycetaceae</taxon>
        <taxon>Dacryopinax</taxon>
    </lineage>
</organism>
<feature type="region of interest" description="Disordered" evidence="2">
    <location>
        <begin position="109"/>
        <end position="133"/>
    </location>
</feature>
<feature type="compositionally biased region" description="Polar residues" evidence="2">
    <location>
        <begin position="436"/>
        <end position="453"/>
    </location>
</feature>
<dbReference type="PRINTS" id="PR00700">
    <property type="entry name" value="PRTYPHPHTASE"/>
</dbReference>
<dbReference type="AlphaFoldDB" id="M5G536"/>
<comment type="similarity">
    <text evidence="1">Belongs to the protein-tyrosine phosphatase family. Non-receptor class subfamily.</text>
</comment>
<dbReference type="HOGENOM" id="CLU_383098_0_0_1"/>
<dbReference type="PROSITE" id="PS50055">
    <property type="entry name" value="TYR_PHOSPHATASE_PTP"/>
    <property type="match status" value="1"/>
</dbReference>
<name>M5G536_DACPD</name>
<dbReference type="OrthoDB" id="6058203at2759"/>
<dbReference type="PANTHER" id="PTHR19134:SF561">
    <property type="entry name" value="PROTEIN TYROSINE PHOSPHATASE 36E, ISOFORM A"/>
    <property type="match status" value="1"/>
</dbReference>
<proteinExistence type="inferred from homology"/>
<feature type="region of interest" description="Disordered" evidence="2">
    <location>
        <begin position="699"/>
        <end position="722"/>
    </location>
</feature>
<evidence type="ECO:0000259" key="3">
    <source>
        <dbReference type="PROSITE" id="PS50055"/>
    </source>
</evidence>
<gene>
    <name evidence="5" type="ORF">DACRYDRAFT_96213</name>
</gene>
<dbReference type="InterPro" id="IPR000242">
    <property type="entry name" value="PTP_cat"/>
</dbReference>
<dbReference type="SMART" id="SM00404">
    <property type="entry name" value="PTPc_motif"/>
    <property type="match status" value="1"/>
</dbReference>
<dbReference type="InterPro" id="IPR029021">
    <property type="entry name" value="Prot-tyrosine_phosphatase-like"/>
</dbReference>
<dbReference type="GO" id="GO:0004725">
    <property type="term" value="F:protein tyrosine phosphatase activity"/>
    <property type="evidence" value="ECO:0007669"/>
    <property type="project" value="InterPro"/>
</dbReference>
<accession>M5G536</accession>
<evidence type="ECO:0000313" key="6">
    <source>
        <dbReference type="Proteomes" id="UP000030653"/>
    </source>
</evidence>
<evidence type="ECO:0000256" key="2">
    <source>
        <dbReference type="SAM" id="MobiDB-lite"/>
    </source>
</evidence>
<dbReference type="SMART" id="SM00194">
    <property type="entry name" value="PTPc"/>
    <property type="match status" value="1"/>
</dbReference>
<dbReference type="RefSeq" id="XP_040625765.1">
    <property type="nucleotide sequence ID" value="XM_040777354.1"/>
</dbReference>
<dbReference type="PANTHER" id="PTHR19134">
    <property type="entry name" value="RECEPTOR-TYPE TYROSINE-PROTEIN PHOSPHATASE"/>
    <property type="match status" value="1"/>
</dbReference>
<evidence type="ECO:0000259" key="4">
    <source>
        <dbReference type="PROSITE" id="PS50056"/>
    </source>
</evidence>
<evidence type="ECO:0000256" key="1">
    <source>
        <dbReference type="ARBA" id="ARBA00009649"/>
    </source>
</evidence>
<dbReference type="PROSITE" id="PS50056">
    <property type="entry name" value="TYR_PHOSPHATASE_2"/>
    <property type="match status" value="1"/>
</dbReference>
<evidence type="ECO:0000313" key="5">
    <source>
        <dbReference type="EMBL" id="EJT98867.1"/>
    </source>
</evidence>
<dbReference type="Proteomes" id="UP000030653">
    <property type="component" value="Unassembled WGS sequence"/>
</dbReference>
<dbReference type="InterPro" id="IPR000387">
    <property type="entry name" value="Tyr_Pase_dom"/>
</dbReference>
<feature type="domain" description="Tyrosine specific protein phosphatases" evidence="4">
    <location>
        <begin position="319"/>
        <end position="376"/>
    </location>
</feature>
<dbReference type="Gene3D" id="3.90.190.10">
    <property type="entry name" value="Protein tyrosine phosphatase superfamily"/>
    <property type="match status" value="1"/>
</dbReference>
<dbReference type="InterPro" id="IPR016130">
    <property type="entry name" value="Tyr_Pase_AS"/>
</dbReference>
<feature type="region of interest" description="Disordered" evidence="2">
    <location>
        <begin position="518"/>
        <end position="538"/>
    </location>
</feature>
<sequence>MQFYRVELAEQRRLMGVMEHHSRECFVVSGGEGGSVGVGGDGEGVGRGAAGGGGMTGGAGLNGFMGGVKGLMGGNGLHGPATATGSTPATVNGNGTGNGIGGASLEGKDYAQSHSQARSHTARAGFHPPADETEFPFSITAGIEKGALNRYRNIWPFAHTRVRLPKGTASDGSDYVNASFVHPRGTRRRYVCAQGPLEATRGDFWNLVWDQNITTIIMLTKQTEAGLSKCCPYWSQPLAGPFKLKLLSAQGGEDEPGTGVGGGGGGGFFDMHGTTDEQGPIKRVFALSKHGSQGERIVTQLQMVSWPDWEVPHSPRTLLGLIEQTNQLRARAKDPDAPVLVHCSAGVGRTGSFVLIDAVLDGLRSELLERKARLDRGDKLSLHRNGNGKAEGMGMGLGLGSAVAPPSASASGGTNGSASASGSFSSLSLSFRLHRQSSMDSSAPTSRSPSTDISLPPSPGPAHAAAAATAAAAAAAAAKLSPSESIVTLLPSHSPLSLTSNPNPESFHHSFDYTLPRSKHARAHPSRTPTPLSSMHPDPIQQVLEDMREQRMSLCQSLTQYVFCHRAICEGAIGIAREVFGEDWPGDLDAHADVDGPTPASPSILSPNAMELDSPEFNFSHAHTPMALANPNLHMHAKRAASKSPEQVERLLSLSPGMDVSLSPSGSPCPAAPAMLQNGVPTPTPGMGLVHESMMSRKPSVKRQMTRRGDVACGAASPMSMR</sequence>
<feature type="domain" description="Tyrosine-protein phosphatase" evidence="3">
    <location>
        <begin position="149"/>
        <end position="375"/>
    </location>
</feature>
<dbReference type="Pfam" id="PF00102">
    <property type="entry name" value="Y_phosphatase"/>
    <property type="match status" value="2"/>
</dbReference>
<dbReference type="STRING" id="1858805.M5G536"/>
<keyword evidence="6" id="KW-1185">Reference proteome</keyword>
<feature type="region of interest" description="Disordered" evidence="2">
    <location>
        <begin position="435"/>
        <end position="464"/>
    </location>
</feature>
<dbReference type="InterPro" id="IPR003595">
    <property type="entry name" value="Tyr_Pase_cat"/>
</dbReference>